<evidence type="ECO:0000313" key="2">
    <source>
        <dbReference type="Proteomes" id="UP001183809"/>
    </source>
</evidence>
<comment type="caution">
    <text evidence="1">The sequence shown here is derived from an EMBL/GenBank/DDBJ whole genome shotgun (WGS) entry which is preliminary data.</text>
</comment>
<proteinExistence type="predicted"/>
<dbReference type="SMART" id="SM00882">
    <property type="entry name" value="CoA_trans"/>
    <property type="match status" value="1"/>
</dbReference>
<dbReference type="EMBL" id="JAVREY010000026">
    <property type="protein sequence ID" value="MDT0465562.1"/>
    <property type="molecule type" value="Genomic_DNA"/>
</dbReference>
<dbReference type="EC" id="2.8.3.-" evidence="1"/>
<sequence length="318" mass="34478">MRDKTMTADEVVSRLESGMTLGIGGWGSRRKPMALVRALLRSRITDLTVVSYGGPDVGMLAAAGRIRRLVAAFVTLDSIPLEPHYRAAREGGALELVEVDEAMFMWGLRAAANRLPFLPVRAGVGSDVLRVNPGLRTVTSPYGDGWPFGEQPVEGPGGPGHATGEAAGEVTGAGVREPDGGEEFVAMPALRLDAALVHVNRADRLGNGQYLGPDPYFDDLFCEAADAAYVSCERIVDTAELTKEAAPQTLLIKRHTVTGVVETPHGAHFTSCAPDHERDETFQRHYATTAWPEFADRFLTGDEHAYQSAVRTWHRERS</sequence>
<dbReference type="GO" id="GO:0016740">
    <property type="term" value="F:transferase activity"/>
    <property type="evidence" value="ECO:0007669"/>
    <property type="project" value="UniProtKB-KW"/>
</dbReference>
<dbReference type="InterPro" id="IPR037171">
    <property type="entry name" value="NagB/RpiA_transferase-like"/>
</dbReference>
<dbReference type="Gene3D" id="3.30.30.40">
    <property type="match status" value="1"/>
</dbReference>
<dbReference type="Gene3D" id="3.40.1080.10">
    <property type="entry name" value="Glutaconate Coenzyme A-transferase"/>
    <property type="match status" value="1"/>
</dbReference>
<evidence type="ECO:0000313" key="1">
    <source>
        <dbReference type="EMBL" id="MDT0465562.1"/>
    </source>
</evidence>
<dbReference type="RefSeq" id="WP_311697034.1">
    <property type="nucleotide sequence ID" value="NZ_JAVREY010000026.1"/>
</dbReference>
<name>A0ABU2TX72_9ACTN</name>
<keyword evidence="1" id="KW-0808">Transferase</keyword>
<gene>
    <name evidence="1" type="ORF">RM764_21585</name>
</gene>
<keyword evidence="2" id="KW-1185">Reference proteome</keyword>
<dbReference type="InterPro" id="IPR004165">
    <property type="entry name" value="CoA_trans_fam_I"/>
</dbReference>
<protein>
    <submittedName>
        <fullName evidence="1">CoA-transferase</fullName>
        <ecNumber evidence="1">2.8.3.-</ecNumber>
    </submittedName>
</protein>
<dbReference type="PANTHER" id="PTHR13707:SF57">
    <property type="entry name" value="SUCCINYL-COA:3-KETOACID COENZYME A TRANSFERASE SUBUNIT B-RELATED"/>
    <property type="match status" value="1"/>
</dbReference>
<organism evidence="1 2">
    <name type="scientific">Streptomyces gibsoniae</name>
    <dbReference type="NCBI Taxonomy" id="3075529"/>
    <lineage>
        <taxon>Bacteria</taxon>
        <taxon>Bacillati</taxon>
        <taxon>Actinomycetota</taxon>
        <taxon>Actinomycetes</taxon>
        <taxon>Kitasatosporales</taxon>
        <taxon>Streptomycetaceae</taxon>
        <taxon>Streptomyces</taxon>
    </lineage>
</organism>
<dbReference type="Proteomes" id="UP001183809">
    <property type="component" value="Unassembled WGS sequence"/>
</dbReference>
<dbReference type="PANTHER" id="PTHR13707">
    <property type="entry name" value="KETOACID-COENZYME A TRANSFERASE"/>
    <property type="match status" value="1"/>
</dbReference>
<dbReference type="Pfam" id="PF01144">
    <property type="entry name" value="CoA_trans"/>
    <property type="match status" value="1"/>
</dbReference>
<accession>A0ABU2TX72</accession>
<dbReference type="SUPFAM" id="SSF100950">
    <property type="entry name" value="NagB/RpiA/CoA transferase-like"/>
    <property type="match status" value="1"/>
</dbReference>
<reference evidence="2" key="1">
    <citation type="submission" date="2023-07" db="EMBL/GenBank/DDBJ databases">
        <title>30 novel species of actinomycetes from the DSMZ collection.</title>
        <authorList>
            <person name="Nouioui I."/>
        </authorList>
    </citation>
    <scope>NUCLEOTIDE SEQUENCE [LARGE SCALE GENOMIC DNA]</scope>
    <source>
        <strain evidence="2">DSM 41699</strain>
    </source>
</reference>